<dbReference type="InterPro" id="IPR004856">
    <property type="entry name" value="Glyco_trans_ALG6/ALG8"/>
</dbReference>
<accession>A0A7J5XVD1</accession>
<evidence type="ECO:0000256" key="8">
    <source>
        <dbReference type="ARBA" id="ARBA00022989"/>
    </source>
</evidence>
<comment type="pathway">
    <text evidence="2 10">Protein modification; protein glycosylation.</text>
</comment>
<keyword evidence="6 10" id="KW-0812">Transmembrane</keyword>
<evidence type="ECO:0000256" key="6">
    <source>
        <dbReference type="ARBA" id="ARBA00022692"/>
    </source>
</evidence>
<comment type="caution">
    <text evidence="10">Lacks conserved residue(s) required for the propagation of feature annotation.</text>
</comment>
<sequence>MAAADSSWFPALSLGVSLFNVCLSAHKLFGVDPGLPPLFAWFELALSQGARLLHPPMLLLSNLNYSSPEAVLYQRLTVICTDLLFLYAVRECCRCVQEQKGSRDVLNRPSFVLASLHLQGALLFAVLLNLKHIFLYVAPAYGVYLLRSYCFTQDNSASESVHDGGLVQEFQHTVLPSVTPPVTLLCTVLSILPALVSLWRRPRSAQSFLRCLLLCSLGSFLFGWHVHEKAVLLAILPLSLLAVQNREDAGIFLLLSTTGHYSLFPLLFTCAELPIKVLLMLMFTLYSFSALRHLHSKCLTLATAVEQVLCFHLDASTNTDLQISNWFQTSCLSSPVPHLSLTCPSPVPHLSLTCLSPVPHLSLTCPSPVPHLSLTCPSPVPHLSLTCPSPVSHLSLTCPSPVPHLSLTCPSPVPHLSLTCLSPVPHLSLTCPSPVSHLSLTCPSPVPHLSLTCPSPVPHLSLTCPSPVPHLSLTCPSPVPHLSLTCPSPVPHLSLTCLSPVPHLSLTCPSPVPHLSLTCLSPVPHLSLTCPSPVPHLSLTCLSPVPHLSLTCPSPVSHLSLTCPSPVPHLSLTCLSPVSHLSLTCPSPVPHLSLTCLSPVPHLSLTCPSPVPHLSLTCLSPVSHLSLTCPSPVPHLSLTCLSPVPHLPVLTCPSPVPHLSLTCLSPVPHLSLTCPSPVSHLSLTCPSPVPHLSLTCLSPVSHLSLTCPSPVPHLSLTCPSPVSHLSLTCPSPVPHLGPLLLPLETLYLGGLLLLSLCCDVLFPLSPWGARLPFLPLLATSLYCSLGIIYCFLRLYCSMLRGGAERPKQP</sequence>
<proteinExistence type="inferred from homology"/>
<feature type="chain" id="PRO_5029680510" description="Alpha-1,3-glucosyltransferase" evidence="11">
    <location>
        <begin position="25"/>
        <end position="809"/>
    </location>
</feature>
<comment type="subcellular location">
    <subcellularLocation>
        <location evidence="1 10">Endoplasmic reticulum membrane</location>
        <topology evidence="1 10">Multi-pass membrane protein</topology>
    </subcellularLocation>
</comment>
<dbReference type="GO" id="GO:0042283">
    <property type="term" value="F:dolichyl pyrophosphate Glc1Man9GlcNAc2 alpha-1,3-glucosyltransferase activity"/>
    <property type="evidence" value="ECO:0007669"/>
    <property type="project" value="TreeGrafter"/>
</dbReference>
<evidence type="ECO:0000313" key="13">
    <source>
        <dbReference type="Proteomes" id="UP000518266"/>
    </source>
</evidence>
<evidence type="ECO:0000256" key="11">
    <source>
        <dbReference type="SAM" id="SignalP"/>
    </source>
</evidence>
<keyword evidence="4 10" id="KW-0328">Glycosyltransferase</keyword>
<organism evidence="12 13">
    <name type="scientific">Dissostichus mawsoni</name>
    <name type="common">Antarctic cod</name>
    <dbReference type="NCBI Taxonomy" id="36200"/>
    <lineage>
        <taxon>Eukaryota</taxon>
        <taxon>Metazoa</taxon>
        <taxon>Chordata</taxon>
        <taxon>Craniata</taxon>
        <taxon>Vertebrata</taxon>
        <taxon>Euteleostomi</taxon>
        <taxon>Actinopterygii</taxon>
        <taxon>Neopterygii</taxon>
        <taxon>Teleostei</taxon>
        <taxon>Neoteleostei</taxon>
        <taxon>Acanthomorphata</taxon>
        <taxon>Eupercaria</taxon>
        <taxon>Perciformes</taxon>
        <taxon>Notothenioidei</taxon>
        <taxon>Nototheniidae</taxon>
        <taxon>Dissostichus</taxon>
    </lineage>
</organism>
<keyword evidence="9 10" id="KW-0472">Membrane</keyword>
<dbReference type="GO" id="GO:0005789">
    <property type="term" value="C:endoplasmic reticulum membrane"/>
    <property type="evidence" value="ECO:0007669"/>
    <property type="project" value="UniProtKB-SubCell"/>
</dbReference>
<keyword evidence="13" id="KW-1185">Reference proteome</keyword>
<dbReference type="EC" id="2.4.1.-" evidence="10"/>
<evidence type="ECO:0000256" key="9">
    <source>
        <dbReference type="ARBA" id="ARBA00023136"/>
    </source>
</evidence>
<dbReference type="GO" id="GO:0006487">
    <property type="term" value="P:protein N-linked glycosylation"/>
    <property type="evidence" value="ECO:0007669"/>
    <property type="project" value="TreeGrafter"/>
</dbReference>
<evidence type="ECO:0000256" key="7">
    <source>
        <dbReference type="ARBA" id="ARBA00022824"/>
    </source>
</evidence>
<dbReference type="PANTHER" id="PTHR12413:SF2">
    <property type="entry name" value="DOLICHYL PYROPHOSPHATE GLC1MAN9GLCNAC2 ALPHA-1,3-GLUCOSYLTRANSFERASE-RELATED"/>
    <property type="match status" value="1"/>
</dbReference>
<comment type="similarity">
    <text evidence="3 10">Belongs to the ALG6/ALG8 glucosyltransferase family.</text>
</comment>
<dbReference type="PANTHER" id="PTHR12413">
    <property type="entry name" value="DOLICHYL GLYCOSYLTRANSFERASE"/>
    <property type="match status" value="1"/>
</dbReference>
<dbReference type="Pfam" id="PF03155">
    <property type="entry name" value="Alg6_Alg8"/>
    <property type="match status" value="3"/>
</dbReference>
<feature type="transmembrane region" description="Helical" evidence="10">
    <location>
        <begin position="773"/>
        <end position="795"/>
    </location>
</feature>
<reference evidence="12 13" key="1">
    <citation type="submission" date="2020-03" db="EMBL/GenBank/DDBJ databases">
        <title>Dissostichus mawsoni Genome sequencing and assembly.</title>
        <authorList>
            <person name="Park H."/>
        </authorList>
    </citation>
    <scope>NUCLEOTIDE SEQUENCE [LARGE SCALE GENOMIC DNA]</scope>
    <source>
        <strain evidence="12">DM0001</strain>
        <tissue evidence="12">Muscle</tissue>
    </source>
</reference>
<dbReference type="OrthoDB" id="1689333at2759"/>
<name>A0A7J5XVD1_DISMA</name>
<evidence type="ECO:0000256" key="2">
    <source>
        <dbReference type="ARBA" id="ARBA00004922"/>
    </source>
</evidence>
<evidence type="ECO:0000256" key="10">
    <source>
        <dbReference type="RuleBase" id="RU363110"/>
    </source>
</evidence>
<evidence type="ECO:0000256" key="4">
    <source>
        <dbReference type="ARBA" id="ARBA00022676"/>
    </source>
</evidence>
<dbReference type="EMBL" id="JAAKFY010000020">
    <property type="protein sequence ID" value="KAF3840487.1"/>
    <property type="molecule type" value="Genomic_DNA"/>
</dbReference>
<dbReference type="AlphaFoldDB" id="A0A7J5XVD1"/>
<comment type="caution">
    <text evidence="12">The sequence shown here is derived from an EMBL/GenBank/DDBJ whole genome shotgun (WGS) entry which is preliminary data.</text>
</comment>
<dbReference type="UniPathway" id="UPA00378"/>
<evidence type="ECO:0000313" key="12">
    <source>
        <dbReference type="EMBL" id="KAF3840487.1"/>
    </source>
</evidence>
<keyword evidence="8 10" id="KW-1133">Transmembrane helix</keyword>
<keyword evidence="5 10" id="KW-0808">Transferase</keyword>
<protein>
    <recommendedName>
        <fullName evidence="10">Alpha-1,3-glucosyltransferase</fullName>
        <ecNumber evidence="10">2.4.1.-</ecNumber>
    </recommendedName>
</protein>
<feature type="signal peptide" evidence="11">
    <location>
        <begin position="1"/>
        <end position="24"/>
    </location>
</feature>
<keyword evidence="11" id="KW-0732">Signal</keyword>
<keyword evidence="7 10" id="KW-0256">Endoplasmic reticulum</keyword>
<evidence type="ECO:0000256" key="3">
    <source>
        <dbReference type="ARBA" id="ARBA00008715"/>
    </source>
</evidence>
<evidence type="ECO:0000256" key="1">
    <source>
        <dbReference type="ARBA" id="ARBA00004477"/>
    </source>
</evidence>
<gene>
    <name evidence="12" type="ORF">F7725_006349</name>
</gene>
<dbReference type="Proteomes" id="UP000518266">
    <property type="component" value="Unassembled WGS sequence"/>
</dbReference>
<evidence type="ECO:0000256" key="5">
    <source>
        <dbReference type="ARBA" id="ARBA00022679"/>
    </source>
</evidence>